<accession>A0A1M7GV83</accession>
<feature type="transmembrane region" description="Helical" evidence="1">
    <location>
        <begin position="126"/>
        <end position="143"/>
    </location>
</feature>
<dbReference type="Proteomes" id="UP000322545">
    <property type="component" value="Unassembled WGS sequence"/>
</dbReference>
<name>A0A1M7GV83_9RHOB</name>
<feature type="transmembrane region" description="Helical" evidence="1">
    <location>
        <begin position="220"/>
        <end position="240"/>
    </location>
</feature>
<organism evidence="3 4">
    <name type="scientific">Roseovarius litoreus</name>
    <dbReference type="NCBI Taxonomy" id="1155722"/>
    <lineage>
        <taxon>Bacteria</taxon>
        <taxon>Pseudomonadati</taxon>
        <taxon>Pseudomonadota</taxon>
        <taxon>Alphaproteobacteria</taxon>
        <taxon>Rhodobacterales</taxon>
        <taxon>Roseobacteraceae</taxon>
        <taxon>Roseovarius</taxon>
    </lineage>
</organism>
<dbReference type="RefSeq" id="WP_223228389.1">
    <property type="nucleotide sequence ID" value="NZ_FRCB01000005.1"/>
</dbReference>
<evidence type="ECO:0000256" key="1">
    <source>
        <dbReference type="SAM" id="Phobius"/>
    </source>
</evidence>
<gene>
    <name evidence="3" type="ORF">SAMN05443432_105151</name>
</gene>
<proteinExistence type="predicted"/>
<sequence length="241" mass="26841">MTPRIMVLDSLRAIALIGMVIFHFVFDLELFGLVPQGTAGSWGWSNFAKLVAGSFICLAGVSLVVAHTETLRWTAFAKRFVKLVLAALAVSVATYAMMPGQFVYFGILHAIATFSLIGLAFLRLPLWVLAIGLLGVLTAPGLFRSDLFNAPALWWLGLSTQPAPSMDFEPFFPWFAAFLLGMILARWIEARGGFTRAKRYTPGNQNMLWRAWLWAGRNTLVLYLVHQPILFTLIWAATFLI</sequence>
<keyword evidence="1" id="KW-1133">Transmembrane helix</keyword>
<dbReference type="Pfam" id="PF07786">
    <property type="entry name" value="HGSNAT_cat"/>
    <property type="match status" value="1"/>
</dbReference>
<keyword evidence="1" id="KW-0472">Membrane</keyword>
<keyword evidence="1" id="KW-0812">Transmembrane</keyword>
<evidence type="ECO:0000313" key="3">
    <source>
        <dbReference type="EMBL" id="SHM19787.1"/>
    </source>
</evidence>
<feature type="transmembrane region" description="Helical" evidence="1">
    <location>
        <begin position="7"/>
        <end position="26"/>
    </location>
</feature>
<dbReference type="InterPro" id="IPR012429">
    <property type="entry name" value="HGSNAT_cat"/>
</dbReference>
<feature type="transmembrane region" description="Helical" evidence="1">
    <location>
        <begin position="80"/>
        <end position="97"/>
    </location>
</feature>
<protein>
    <submittedName>
        <fullName evidence="3">Uncharacterized membrane protein</fullName>
    </submittedName>
</protein>
<feature type="transmembrane region" description="Helical" evidence="1">
    <location>
        <begin position="46"/>
        <end position="68"/>
    </location>
</feature>
<feature type="domain" description="Heparan-alpha-glucosaminide N-acetyltransferase catalytic" evidence="2">
    <location>
        <begin position="4"/>
        <end position="228"/>
    </location>
</feature>
<dbReference type="AlphaFoldDB" id="A0A1M7GV83"/>
<feature type="transmembrane region" description="Helical" evidence="1">
    <location>
        <begin position="103"/>
        <end position="121"/>
    </location>
</feature>
<dbReference type="EMBL" id="FRCB01000005">
    <property type="protein sequence ID" value="SHM19787.1"/>
    <property type="molecule type" value="Genomic_DNA"/>
</dbReference>
<keyword evidence="4" id="KW-1185">Reference proteome</keyword>
<feature type="transmembrane region" description="Helical" evidence="1">
    <location>
        <begin position="171"/>
        <end position="188"/>
    </location>
</feature>
<evidence type="ECO:0000313" key="4">
    <source>
        <dbReference type="Proteomes" id="UP000322545"/>
    </source>
</evidence>
<reference evidence="3 4" key="1">
    <citation type="submission" date="2016-11" db="EMBL/GenBank/DDBJ databases">
        <authorList>
            <person name="Varghese N."/>
            <person name="Submissions S."/>
        </authorList>
    </citation>
    <scope>NUCLEOTIDE SEQUENCE [LARGE SCALE GENOMIC DNA]</scope>
    <source>
        <strain evidence="3 4">DSM 28249</strain>
    </source>
</reference>
<evidence type="ECO:0000259" key="2">
    <source>
        <dbReference type="Pfam" id="PF07786"/>
    </source>
</evidence>